<evidence type="ECO:0000259" key="6">
    <source>
        <dbReference type="PROSITE" id="PS50977"/>
    </source>
</evidence>
<keyword evidence="1" id="KW-0805">Transcription regulation</keyword>
<evidence type="ECO:0000313" key="7">
    <source>
        <dbReference type="EMBL" id="AMN48309.1"/>
    </source>
</evidence>
<dbReference type="PANTHER" id="PTHR30055:SF234">
    <property type="entry name" value="HTH-TYPE TRANSCRIPTIONAL REGULATOR BETI"/>
    <property type="match status" value="1"/>
</dbReference>
<dbReference type="SUPFAM" id="SSF48498">
    <property type="entry name" value="Tetracyclin repressor-like, C-terminal domain"/>
    <property type="match status" value="1"/>
</dbReference>
<organism evidence="7 8">
    <name type="scientific">Steroidobacter denitrificans</name>
    <dbReference type="NCBI Taxonomy" id="465721"/>
    <lineage>
        <taxon>Bacteria</taxon>
        <taxon>Pseudomonadati</taxon>
        <taxon>Pseudomonadota</taxon>
        <taxon>Gammaproteobacteria</taxon>
        <taxon>Steroidobacterales</taxon>
        <taxon>Steroidobacteraceae</taxon>
        <taxon>Steroidobacter</taxon>
    </lineage>
</organism>
<dbReference type="PROSITE" id="PS50977">
    <property type="entry name" value="HTH_TETR_2"/>
    <property type="match status" value="1"/>
</dbReference>
<dbReference type="STRING" id="465721.ACG33_14615"/>
<dbReference type="GO" id="GO:0000976">
    <property type="term" value="F:transcription cis-regulatory region binding"/>
    <property type="evidence" value="ECO:0007669"/>
    <property type="project" value="TreeGrafter"/>
</dbReference>
<dbReference type="Pfam" id="PF00440">
    <property type="entry name" value="TetR_N"/>
    <property type="match status" value="1"/>
</dbReference>
<dbReference type="PANTHER" id="PTHR30055">
    <property type="entry name" value="HTH-TYPE TRANSCRIPTIONAL REGULATOR RUTR"/>
    <property type="match status" value="1"/>
</dbReference>
<accession>A0A127FEG3</accession>
<evidence type="ECO:0000256" key="4">
    <source>
        <dbReference type="PROSITE-ProRule" id="PRU00335"/>
    </source>
</evidence>
<dbReference type="Proteomes" id="UP000070250">
    <property type="component" value="Chromosome"/>
</dbReference>
<feature type="region of interest" description="Disordered" evidence="5">
    <location>
        <begin position="118"/>
        <end position="143"/>
    </location>
</feature>
<feature type="compositionally biased region" description="Pro residues" evidence="5">
    <location>
        <begin position="123"/>
        <end position="137"/>
    </location>
</feature>
<name>A0A127FEG3_STEDE</name>
<keyword evidence="8" id="KW-1185">Reference proteome</keyword>
<feature type="domain" description="HTH tetR-type" evidence="6">
    <location>
        <begin position="13"/>
        <end position="73"/>
    </location>
</feature>
<dbReference type="EMBL" id="CP011971">
    <property type="protein sequence ID" value="AMN48309.1"/>
    <property type="molecule type" value="Genomic_DNA"/>
</dbReference>
<dbReference type="GO" id="GO:0003700">
    <property type="term" value="F:DNA-binding transcription factor activity"/>
    <property type="evidence" value="ECO:0007669"/>
    <property type="project" value="TreeGrafter"/>
</dbReference>
<keyword evidence="2 4" id="KW-0238">DNA-binding</keyword>
<dbReference type="SUPFAM" id="SSF46689">
    <property type="entry name" value="Homeodomain-like"/>
    <property type="match status" value="1"/>
</dbReference>
<dbReference type="InterPro" id="IPR050109">
    <property type="entry name" value="HTH-type_TetR-like_transc_reg"/>
</dbReference>
<proteinExistence type="predicted"/>
<evidence type="ECO:0000256" key="5">
    <source>
        <dbReference type="SAM" id="MobiDB-lite"/>
    </source>
</evidence>
<protein>
    <recommendedName>
        <fullName evidence="6">HTH tetR-type domain-containing protein</fullName>
    </recommendedName>
</protein>
<evidence type="ECO:0000256" key="2">
    <source>
        <dbReference type="ARBA" id="ARBA00023125"/>
    </source>
</evidence>
<dbReference type="Gene3D" id="1.10.357.10">
    <property type="entry name" value="Tetracycline Repressor, domain 2"/>
    <property type="match status" value="2"/>
</dbReference>
<feature type="DNA-binding region" description="H-T-H motif" evidence="4">
    <location>
        <begin position="36"/>
        <end position="55"/>
    </location>
</feature>
<dbReference type="KEGG" id="sdf:ACG33_14615"/>
<sequence length="285" mass="31371">MSYIDRRRQEEKDRRRNEIVTAAEEMYLELGWDAVTMDGIARRARLSRALVYVYFKDKHDLHFAIVLRALDILRGRFETAIGQACTGLEKIEAIGRAYLAFAQEYPHYFAACARLEAQAPHPSSSPPTPAAPSPGSQPPVHRLQDAFAPHTPIQVSSSRLQTQAAAVVQTPENTGVDPRQISMFEASRPIHEIVVAVLGDGQRDGTIRQDIGDLVVTSHVLWGFTHGTIQIAITKAAQLAEAGISAARLIEHAVALTLKMLTNTQTSRPVDLSFAESGHETFTDP</sequence>
<evidence type="ECO:0000256" key="1">
    <source>
        <dbReference type="ARBA" id="ARBA00023015"/>
    </source>
</evidence>
<dbReference type="OrthoDB" id="270177at2"/>
<evidence type="ECO:0000256" key="3">
    <source>
        <dbReference type="ARBA" id="ARBA00023163"/>
    </source>
</evidence>
<dbReference type="AlphaFoldDB" id="A0A127FEG3"/>
<dbReference type="RefSeq" id="WP_066922283.1">
    <property type="nucleotide sequence ID" value="NZ_CP011971.1"/>
</dbReference>
<dbReference type="InterPro" id="IPR001647">
    <property type="entry name" value="HTH_TetR"/>
</dbReference>
<reference evidence="7 8" key="1">
    <citation type="submission" date="2015-06" db="EMBL/GenBank/DDBJ databases">
        <title>A Comprehensive Approach to Explore the Metabolic and Phylogenetic Diversity of Bacterial Steroid Degradation in the Environment: Testosterone as an Example.</title>
        <authorList>
            <person name="Yang F.-C."/>
            <person name="Chen Y.-L."/>
            <person name="Yu C.-P."/>
            <person name="Tang S.-L."/>
            <person name="Wang P.-H."/>
            <person name="Ismail W."/>
            <person name="Wang C.-H."/>
            <person name="Yang C.-Y."/>
            <person name="Chiang Y.-R."/>
        </authorList>
    </citation>
    <scope>NUCLEOTIDE SEQUENCE [LARGE SCALE GENOMIC DNA]</scope>
    <source>
        <strain evidence="7 8">DSM 18526</strain>
    </source>
</reference>
<dbReference type="PRINTS" id="PR00455">
    <property type="entry name" value="HTHTETR"/>
</dbReference>
<gene>
    <name evidence="7" type="ORF">ACG33_14615</name>
</gene>
<keyword evidence="3" id="KW-0804">Transcription</keyword>
<dbReference type="InterPro" id="IPR009057">
    <property type="entry name" value="Homeodomain-like_sf"/>
</dbReference>
<dbReference type="InterPro" id="IPR036271">
    <property type="entry name" value="Tet_transcr_reg_TetR-rel_C_sf"/>
</dbReference>
<evidence type="ECO:0000313" key="8">
    <source>
        <dbReference type="Proteomes" id="UP000070250"/>
    </source>
</evidence>